<protein>
    <submittedName>
        <fullName evidence="2">Uncharacterized protein</fullName>
    </submittedName>
</protein>
<evidence type="ECO:0000313" key="3">
    <source>
        <dbReference type="Proteomes" id="UP001634007"/>
    </source>
</evidence>
<reference evidence="2 3" key="1">
    <citation type="submission" date="2024-11" db="EMBL/GenBank/DDBJ databases">
        <title>Chromosome-level genome assembly of Eucalyptus globulus Labill. provides insights into its genome evolution.</title>
        <authorList>
            <person name="Li X."/>
        </authorList>
    </citation>
    <scope>NUCLEOTIDE SEQUENCE [LARGE SCALE GENOMIC DNA]</scope>
    <source>
        <strain evidence="2">CL2024</strain>
        <tissue evidence="2">Fresh tender leaves</tissue>
    </source>
</reference>
<accession>A0ABD3KXR9</accession>
<proteinExistence type="predicted"/>
<dbReference type="GO" id="GO:0016020">
    <property type="term" value="C:membrane"/>
    <property type="evidence" value="ECO:0007669"/>
    <property type="project" value="UniProtKB-SubCell"/>
</dbReference>
<sequence>MSYAENWVEESSCEASSPSSLPRLPPTSLLLSSSSSVFLFNPSSLARTTKSANLHCHGSNSLLFELGRRRNQRVKRGLTCNALLGLGVPKLVVIAGITTLVFGPKKFLEVKKLGGLHCCFLARVYGQRLEPTHPRLDHPYETGCSQA</sequence>
<keyword evidence="1" id="KW-0472">Membrane</keyword>
<dbReference type="AlphaFoldDB" id="A0ABD3KXR9"/>
<keyword evidence="1" id="KW-1133">Transmembrane helix</keyword>
<keyword evidence="3" id="KW-1185">Reference proteome</keyword>
<comment type="caution">
    <text evidence="2">The sequence shown here is derived from an EMBL/GenBank/DDBJ whole genome shotgun (WGS) entry which is preliminary data.</text>
</comment>
<gene>
    <name evidence="2" type="ORF">ACJRO7_013478</name>
</gene>
<organism evidence="2 3">
    <name type="scientific">Eucalyptus globulus</name>
    <name type="common">Tasmanian blue gum</name>
    <dbReference type="NCBI Taxonomy" id="34317"/>
    <lineage>
        <taxon>Eukaryota</taxon>
        <taxon>Viridiplantae</taxon>
        <taxon>Streptophyta</taxon>
        <taxon>Embryophyta</taxon>
        <taxon>Tracheophyta</taxon>
        <taxon>Spermatophyta</taxon>
        <taxon>Magnoliopsida</taxon>
        <taxon>eudicotyledons</taxon>
        <taxon>Gunneridae</taxon>
        <taxon>Pentapetalae</taxon>
        <taxon>rosids</taxon>
        <taxon>malvids</taxon>
        <taxon>Myrtales</taxon>
        <taxon>Myrtaceae</taxon>
        <taxon>Myrtoideae</taxon>
        <taxon>Eucalypteae</taxon>
        <taxon>Eucalyptus</taxon>
    </lineage>
</organism>
<dbReference type="Proteomes" id="UP001634007">
    <property type="component" value="Unassembled WGS sequence"/>
</dbReference>
<feature type="transmembrane region" description="Helical" evidence="1">
    <location>
        <begin position="78"/>
        <end position="102"/>
    </location>
</feature>
<evidence type="ECO:0000313" key="2">
    <source>
        <dbReference type="EMBL" id="KAL3744228.1"/>
    </source>
</evidence>
<keyword evidence="1" id="KW-0812">Transmembrane</keyword>
<evidence type="ECO:0000256" key="1">
    <source>
        <dbReference type="SAM" id="Phobius"/>
    </source>
</evidence>
<dbReference type="EMBL" id="JBJKBG010000003">
    <property type="protein sequence ID" value="KAL3744228.1"/>
    <property type="molecule type" value="Genomic_DNA"/>
</dbReference>
<dbReference type="PANTHER" id="PTHR33162">
    <property type="entry name" value="SEC-INDEPENDENT PROTEIN TRANSLOCASE PROTEIN TATA, CHLOROPLASTIC"/>
    <property type="match status" value="1"/>
</dbReference>
<dbReference type="GO" id="GO:0015031">
    <property type="term" value="P:protein transport"/>
    <property type="evidence" value="ECO:0007669"/>
    <property type="project" value="UniProtKB-KW"/>
</dbReference>
<dbReference type="PANTHER" id="PTHR33162:SF1">
    <property type="entry name" value="SEC-INDEPENDENT PROTEIN TRANSLOCASE PROTEIN TATA, CHLOROPLASTIC"/>
    <property type="match status" value="1"/>
</dbReference>
<name>A0ABD3KXR9_EUCGL</name>